<name>A0A8H4RE98_9HELO</name>
<accession>A0A8H4RE98</accession>
<reference evidence="2 3" key="1">
    <citation type="submission" date="2020-03" db="EMBL/GenBank/DDBJ databases">
        <title>Draft Genome Sequence of Cudoniella acicularis.</title>
        <authorList>
            <person name="Buettner E."/>
            <person name="Kellner H."/>
        </authorList>
    </citation>
    <scope>NUCLEOTIDE SEQUENCE [LARGE SCALE GENOMIC DNA]</scope>
    <source>
        <strain evidence="2 3">DSM 108380</strain>
    </source>
</reference>
<dbReference type="SUPFAM" id="SSF55486">
    <property type="entry name" value="Metalloproteases ('zincins'), catalytic domain"/>
    <property type="match status" value="1"/>
</dbReference>
<dbReference type="Proteomes" id="UP000566819">
    <property type="component" value="Unassembled WGS sequence"/>
</dbReference>
<protein>
    <submittedName>
        <fullName evidence="2">Uncharacterized protein</fullName>
    </submittedName>
</protein>
<evidence type="ECO:0000313" key="3">
    <source>
        <dbReference type="Proteomes" id="UP000566819"/>
    </source>
</evidence>
<sequence>MLHITRSEYLTDITTPEYFIQNSVIENATVLSFTSSKSPRNDFHNLHLFTLPLFFAITRVVALPAIYVPETNDTILLDPRDNPDPIINATYYLDDFTDCAKQNEAWPQSIKDAFSEMIQIIGGADIPDPDGNGRSHGYPPFKWTSAAAIEYFGPVEESQYYRQAIQNNLDRAANVVYTWKWLPPWAPKMSVVCNDPEKRCPCGTEDGDYLAYTIDHGAKVNFCPAFFKLSTLQGAMDKNAALPRKRRGYVYNYLNRGLVWAHEIMHIDAVGKPAGPWSHIFDMPVPYYHPGVPYDMPNGKFRAAYGPLFTKWLAQSELVESKGFYPSLPQVPINPSRPPKVPGDYIGTDDTFAKAGNCDLAKPEIPVKGQVTITGTTAAPSPDPQVFLKFLRNNPCPYTKPASKPASAPPTPAATTTPQAPATPSPAPSQTAPTCHKDPEWCGAPFCDNVCK</sequence>
<comment type="caution">
    <text evidence="2">The sequence shown here is derived from an EMBL/GenBank/DDBJ whole genome shotgun (WGS) entry which is preliminary data.</text>
</comment>
<feature type="region of interest" description="Disordered" evidence="1">
    <location>
        <begin position="399"/>
        <end position="435"/>
    </location>
</feature>
<keyword evidence="3" id="KW-1185">Reference proteome</keyword>
<evidence type="ECO:0000256" key="1">
    <source>
        <dbReference type="SAM" id="MobiDB-lite"/>
    </source>
</evidence>
<dbReference type="InterPro" id="IPR024079">
    <property type="entry name" value="MetalloPept_cat_dom_sf"/>
</dbReference>
<dbReference type="Gene3D" id="3.40.390.10">
    <property type="entry name" value="Collagenase (Catalytic Domain)"/>
    <property type="match status" value="1"/>
</dbReference>
<dbReference type="GO" id="GO:0008237">
    <property type="term" value="F:metallopeptidase activity"/>
    <property type="evidence" value="ECO:0007669"/>
    <property type="project" value="InterPro"/>
</dbReference>
<organism evidence="2 3">
    <name type="scientific">Cudoniella acicularis</name>
    <dbReference type="NCBI Taxonomy" id="354080"/>
    <lineage>
        <taxon>Eukaryota</taxon>
        <taxon>Fungi</taxon>
        <taxon>Dikarya</taxon>
        <taxon>Ascomycota</taxon>
        <taxon>Pezizomycotina</taxon>
        <taxon>Leotiomycetes</taxon>
        <taxon>Helotiales</taxon>
        <taxon>Tricladiaceae</taxon>
        <taxon>Cudoniella</taxon>
    </lineage>
</organism>
<proteinExistence type="predicted"/>
<dbReference type="AlphaFoldDB" id="A0A8H4RE98"/>
<dbReference type="EMBL" id="JAAMPI010000992">
    <property type="protein sequence ID" value="KAF4627295.1"/>
    <property type="molecule type" value="Genomic_DNA"/>
</dbReference>
<gene>
    <name evidence="2" type="ORF">G7Y89_g10859</name>
</gene>
<dbReference type="OrthoDB" id="1896086at2759"/>
<evidence type="ECO:0000313" key="2">
    <source>
        <dbReference type="EMBL" id="KAF4627295.1"/>
    </source>
</evidence>